<organism evidence="9 10">
    <name type="scientific">Kiloniella spongiae</name>
    <dbReference type="NCBI Taxonomy" id="1489064"/>
    <lineage>
        <taxon>Bacteria</taxon>
        <taxon>Pseudomonadati</taxon>
        <taxon>Pseudomonadota</taxon>
        <taxon>Alphaproteobacteria</taxon>
        <taxon>Rhodospirillales</taxon>
        <taxon>Kiloniellaceae</taxon>
        <taxon>Kiloniella</taxon>
    </lineage>
</organism>
<evidence type="ECO:0000256" key="5">
    <source>
        <dbReference type="ARBA" id="ARBA00023054"/>
    </source>
</evidence>
<keyword evidence="2 7" id="KW-0963">Cytoplasm</keyword>
<feature type="coiled-coil region" evidence="7">
    <location>
        <begin position="848"/>
        <end position="896"/>
    </location>
</feature>
<dbReference type="GO" id="GO:0006260">
    <property type="term" value="P:DNA replication"/>
    <property type="evidence" value="ECO:0007669"/>
    <property type="project" value="UniProtKB-UniRule"/>
</dbReference>
<feature type="coiled-coil region" evidence="7">
    <location>
        <begin position="632"/>
        <end position="736"/>
    </location>
</feature>
<feature type="coiled-coil region" evidence="7">
    <location>
        <begin position="951"/>
        <end position="992"/>
    </location>
</feature>
<dbReference type="Gene3D" id="3.40.50.300">
    <property type="entry name" value="P-loop containing nucleotide triphosphate hydrolases"/>
    <property type="match status" value="2"/>
</dbReference>
<comment type="domain">
    <text evidence="7">Contains large globular domains required for ATP hydrolysis at each terminus and a third globular domain forming a flexible hinge near the middle of the molecule. These domains are separated by coiled-coil structures.</text>
</comment>
<dbReference type="GO" id="GO:0007062">
    <property type="term" value="P:sister chromatid cohesion"/>
    <property type="evidence" value="ECO:0007669"/>
    <property type="project" value="InterPro"/>
</dbReference>
<dbReference type="PIRSF" id="PIRSF005719">
    <property type="entry name" value="SMC"/>
    <property type="match status" value="1"/>
</dbReference>
<dbReference type="InterPro" id="IPR024704">
    <property type="entry name" value="SMC"/>
</dbReference>
<dbReference type="NCBIfam" id="TIGR02168">
    <property type="entry name" value="SMC_prok_B"/>
    <property type="match status" value="1"/>
</dbReference>
<dbReference type="InterPro" id="IPR011890">
    <property type="entry name" value="SMC_prok"/>
</dbReference>
<dbReference type="GO" id="GO:0005737">
    <property type="term" value="C:cytoplasm"/>
    <property type="evidence" value="ECO:0007669"/>
    <property type="project" value="UniProtKB-SubCell"/>
</dbReference>
<dbReference type="AlphaFoldDB" id="A0A0H2MNC4"/>
<feature type="domain" description="RecF/RecN/SMC N-terminal" evidence="8">
    <location>
        <begin position="5"/>
        <end position="135"/>
    </location>
</feature>
<dbReference type="PANTHER" id="PTHR43977">
    <property type="entry name" value="STRUCTURAL MAINTENANCE OF CHROMOSOMES PROTEIN 3"/>
    <property type="match status" value="1"/>
</dbReference>
<evidence type="ECO:0000256" key="1">
    <source>
        <dbReference type="ARBA" id="ARBA00004496"/>
    </source>
</evidence>
<dbReference type="EMBL" id="LAQL01000002">
    <property type="protein sequence ID" value="KLN62292.1"/>
    <property type="molecule type" value="Genomic_DNA"/>
</dbReference>
<dbReference type="HAMAP" id="MF_01894">
    <property type="entry name" value="Smc_prok"/>
    <property type="match status" value="1"/>
</dbReference>
<dbReference type="SUPFAM" id="SSF52540">
    <property type="entry name" value="P-loop containing nucleoside triphosphate hydrolases"/>
    <property type="match status" value="2"/>
</dbReference>
<keyword evidence="3 7" id="KW-0547">Nucleotide-binding</keyword>
<evidence type="ECO:0000256" key="6">
    <source>
        <dbReference type="ARBA" id="ARBA00023125"/>
    </source>
</evidence>
<protein>
    <recommendedName>
        <fullName evidence="7">Chromosome partition protein Smc</fullName>
    </recommendedName>
</protein>
<evidence type="ECO:0000256" key="3">
    <source>
        <dbReference type="ARBA" id="ARBA00022741"/>
    </source>
</evidence>
<feature type="binding site" evidence="7">
    <location>
        <begin position="33"/>
        <end position="40"/>
    </location>
    <ligand>
        <name>ATP</name>
        <dbReference type="ChEBI" id="CHEBI:30616"/>
    </ligand>
</feature>
<evidence type="ECO:0000313" key="10">
    <source>
        <dbReference type="Proteomes" id="UP000035444"/>
    </source>
</evidence>
<accession>A0A0H2MNC4</accession>
<dbReference type="Pfam" id="PF02463">
    <property type="entry name" value="SMC_N"/>
    <property type="match status" value="2"/>
</dbReference>
<reference evidence="9 10" key="1">
    <citation type="submission" date="2015-03" db="EMBL/GenBank/DDBJ databases">
        <title>Genome Sequence of Kiloniella spongiae MEBiC09566, isolated from a marine sponge.</title>
        <authorList>
            <person name="Shao Z."/>
            <person name="Wang L."/>
            <person name="Li X."/>
        </authorList>
    </citation>
    <scope>NUCLEOTIDE SEQUENCE [LARGE SCALE GENOMIC DNA]</scope>
    <source>
        <strain evidence="9 10">MEBiC09566</strain>
    </source>
</reference>
<sequence>MVQFNKLRLSGFKSFVDQTELLISSGMTGIVGPNGCGKSNLVEALRWVMGETSAKRMRGSEMDDVIFAGSATRPARNIAEVSLLLDNRDRTAPAAFNEYDDIEVVRRISRGSGSNYKVNGKDVRARDVQLLFADAASGSQSTALVSQGRIGEIINAKPTSRRGLLEEAAGITGLHSRRHEAELRLRAAETNLERLEDVITTLDTQLQGLKKQARQANRYRNLAQLIRQHEAILLHYESVDAKKAQGDALDILKAAQKDVSEKTTITAQKSRIQIDVAAKLPILRETETSHSSKHQRLLINQEALQREEQQAIEALNKSTELLSQLKKDRERATNINADALEAEERLKQERAAINEKNKSVHADQQDLESECKKHAQTISEIDRSISEINSQIAANEAQSVALKRRQNELKELIYRQSTQLRQQEAQHKHLVSQQESRASLIDAERDLKAAEQKLDQTKETSAKLEKDVLCKRQAEEQARDANQDAQSELNQISAEIRALNELLRGASSSAAHPILDELSVITGYEKALGAALGEDLNAGSEEEAVAHWHDIPMRTDLPSLPEGIQPLLNFVQSPDRLHARLSQIGLVETRSIDEELYNQLAPGQRLVSKEGTLWRWDGLTVRDDAPSTATVRLEYKNRLKGLEREKARIESHTIKAKEHFIAVKQALDESLEDEKLARQALNKAHNDVSATNNRHTTLAQKHAKLASQLSAVEENLQRLIRENLETNEQQKAITAEIESLPNQKQEKEQLVYLQKKLSGERGLLGAQRGKLEQVKRDVTTRRERLVSIENELNSWSRRTKEAKQYLAEIDVRIKHTEAEIEIWKTKPQEIKKQKEALATVIAKSGVEKSKASETLRSAELEQAEADRQLRESEQLLAQAREAMIRAESTVEQNKQAMAILIDRVRERLGCSLEKALSIADIQIGEDLPPRNEVTRKHDRLTNERNNMGPVNLRAEQEAEELDLQIKGMLNDKEDLLLAIGKLRQGIANLNKEGRERLLKAFDRVNAHFSDLFVRLFGGGRAHLTLTEAEDPLHAGLEIMASPPGKRLQVMSLLSGGEQALTALSLLFAVFLTNPAPICVLDEVDAPLDDANVDRFCKLVEELVHSTSTRFLIISHHRMTMARVRRLFGVTMSERGVSQLVSVNLEAADDLMEKKQQS</sequence>
<feature type="coiled-coil region" evidence="7">
    <location>
        <begin position="304"/>
        <end position="359"/>
    </location>
</feature>
<evidence type="ECO:0000256" key="4">
    <source>
        <dbReference type="ARBA" id="ARBA00022840"/>
    </source>
</evidence>
<keyword evidence="6 7" id="KW-0238">DNA-binding</keyword>
<dbReference type="InterPro" id="IPR027417">
    <property type="entry name" value="P-loop_NTPase"/>
</dbReference>
<comment type="similarity">
    <text evidence="7">Belongs to the SMC family.</text>
</comment>
<dbReference type="Proteomes" id="UP000035444">
    <property type="component" value="Unassembled WGS sequence"/>
</dbReference>
<evidence type="ECO:0000313" key="9">
    <source>
        <dbReference type="EMBL" id="KLN62292.1"/>
    </source>
</evidence>
<comment type="function">
    <text evidence="7">Required for chromosome condensation and partitioning.</text>
</comment>
<comment type="subunit">
    <text evidence="7">Homodimer.</text>
</comment>
<keyword evidence="10" id="KW-1185">Reference proteome</keyword>
<keyword evidence="4 7" id="KW-0067">ATP-binding</keyword>
<keyword evidence="5 7" id="KW-0175">Coiled coil</keyword>
<feature type="domain" description="RecF/RecN/SMC N-terminal" evidence="8">
    <location>
        <begin position="405"/>
        <end position="1137"/>
    </location>
</feature>
<dbReference type="RefSeq" id="WP_047762417.1">
    <property type="nucleotide sequence ID" value="NZ_LAQL01000002.1"/>
</dbReference>
<comment type="subcellular location">
    <subcellularLocation>
        <location evidence="1 7">Cytoplasm</location>
    </subcellularLocation>
</comment>
<dbReference type="FunFam" id="3.40.50.300:FF:000901">
    <property type="entry name" value="Chromosome partition protein Smc"/>
    <property type="match status" value="1"/>
</dbReference>
<name>A0A0H2MNC4_9PROT</name>
<dbReference type="GO" id="GO:0003677">
    <property type="term" value="F:DNA binding"/>
    <property type="evidence" value="ECO:0007669"/>
    <property type="project" value="UniProtKB-UniRule"/>
</dbReference>
<dbReference type="PATRIC" id="fig|1489064.4.peg.1302"/>
<dbReference type="GO" id="GO:0016887">
    <property type="term" value="F:ATP hydrolysis activity"/>
    <property type="evidence" value="ECO:0007669"/>
    <property type="project" value="InterPro"/>
</dbReference>
<evidence type="ECO:0000259" key="8">
    <source>
        <dbReference type="Pfam" id="PF02463"/>
    </source>
</evidence>
<dbReference type="GO" id="GO:0007059">
    <property type="term" value="P:chromosome segregation"/>
    <property type="evidence" value="ECO:0007669"/>
    <property type="project" value="UniProtKB-UniRule"/>
</dbReference>
<dbReference type="GO" id="GO:0030261">
    <property type="term" value="P:chromosome condensation"/>
    <property type="evidence" value="ECO:0007669"/>
    <property type="project" value="InterPro"/>
</dbReference>
<dbReference type="STRING" id="1489064.WH96_01885"/>
<dbReference type="InterPro" id="IPR003395">
    <property type="entry name" value="RecF/RecN/SMC_N"/>
</dbReference>
<feature type="coiled-coil region" evidence="7">
    <location>
        <begin position="178"/>
        <end position="212"/>
    </location>
</feature>
<gene>
    <name evidence="7" type="primary">smc</name>
    <name evidence="9" type="ORF">WH96_01885</name>
</gene>
<evidence type="ECO:0000256" key="7">
    <source>
        <dbReference type="HAMAP-Rule" id="MF_01894"/>
    </source>
</evidence>
<proteinExistence type="inferred from homology"/>
<evidence type="ECO:0000256" key="2">
    <source>
        <dbReference type="ARBA" id="ARBA00022490"/>
    </source>
</evidence>
<feature type="coiled-coil region" evidence="7">
    <location>
        <begin position="433"/>
        <end position="502"/>
    </location>
</feature>
<dbReference type="GO" id="GO:0005524">
    <property type="term" value="F:ATP binding"/>
    <property type="evidence" value="ECO:0007669"/>
    <property type="project" value="UniProtKB-UniRule"/>
</dbReference>
<comment type="caution">
    <text evidence="9">The sequence shown here is derived from an EMBL/GenBank/DDBJ whole genome shotgun (WGS) entry which is preliminary data.</text>
</comment>